<gene>
    <name evidence="1" type="ORF">GA0061099_102133</name>
</gene>
<dbReference type="Proteomes" id="UP000183174">
    <property type="component" value="Unassembled WGS sequence"/>
</dbReference>
<organism evidence="1 2">
    <name type="scientific">Bradyrhizobium yuanmingense</name>
    <dbReference type="NCBI Taxonomy" id="108015"/>
    <lineage>
        <taxon>Bacteria</taxon>
        <taxon>Pseudomonadati</taxon>
        <taxon>Pseudomonadota</taxon>
        <taxon>Alphaproteobacteria</taxon>
        <taxon>Hyphomicrobiales</taxon>
        <taxon>Nitrobacteraceae</taxon>
        <taxon>Bradyrhizobium</taxon>
    </lineage>
</organism>
<dbReference type="AlphaFoldDB" id="A0A1C3XI37"/>
<dbReference type="EMBL" id="FMAE01000021">
    <property type="protein sequence ID" value="SCB51736.1"/>
    <property type="molecule type" value="Genomic_DNA"/>
</dbReference>
<accession>A0A1C3XI37</accession>
<evidence type="ECO:0000313" key="1">
    <source>
        <dbReference type="EMBL" id="SCB51736.1"/>
    </source>
</evidence>
<protein>
    <submittedName>
        <fullName evidence="1">Uncharacterized protein</fullName>
    </submittedName>
</protein>
<name>A0A1C3XI37_9BRAD</name>
<evidence type="ECO:0000313" key="2">
    <source>
        <dbReference type="Proteomes" id="UP000183174"/>
    </source>
</evidence>
<reference evidence="1 2" key="1">
    <citation type="submission" date="2016-08" db="EMBL/GenBank/DDBJ databases">
        <authorList>
            <person name="Seilhamer J.J."/>
        </authorList>
    </citation>
    <scope>NUCLEOTIDE SEQUENCE [LARGE SCALE GENOMIC DNA]</scope>
    <source>
        <strain evidence="1 2">CCBAU 10071</strain>
    </source>
</reference>
<sequence>MMKPLAVVLAFEPEDRRQSVIADTLRKHWSELIKLSPADRKVRIDQLLKPTERK</sequence>
<proteinExistence type="predicted"/>